<feature type="region of interest" description="Disordered" evidence="2">
    <location>
        <begin position="2160"/>
        <end position="2226"/>
    </location>
</feature>
<sequence length="3183" mass="353146">MPRGSELGAASLPHTDPEASQRLGEPPAIHRPKSPAYLRGKNPYGRILERRRSPCQERKLITSGPPSQIGSSIEGRPRTSGSFKFKTRPPEPERMFDEAGLQAITLTPKQIPKPVSVRDRKSFFESRASENQPNAPFPTRNSNVPTSSTRRSKDEGGPSSRTSNMPALVRKDEANGSLRPSDAQATGQEDSDPGLPIPRPPPDATKRPETSQRTNPFVRHKHPPASPNIVVATASESNDNGNERTSSRRKSIKHKPEYVAEEKAALASASLVEGEASSRGRSANTFEETSRIAKDTARMRRPVGESTKLDDLSSAARAAIQGAKAFGGTRVSEEPLKRQRSRCPEAAAEFDEYAVAEEPKRTHKAGLKNADRDIRRVASQRRRRKLSKIADDCFTAQADYTPSRRRKGSRSAHEAGDEELDHIRRQSKAKFSAVDYDQDFETQVRNFGEPNITTRGWDEGGVSRGFSHDGSSNPPRVLSRRATASATVLPSVTIKEEGHDTSLDLDHSDWRGGYGRRQTKDFGFPGARTKVERSAKKSEASEDLEDWIKRSCGHSSKLEQDETRNDASTQPCRLCSTNPSCNARTETAKAARRTGRKRAASDSSVTSSSRSSRSPSPIGSWKCSKPGGRTAARRHHSEYNPTDRCGDTFAKDLGFIIDAIIMEHTNTLEQVMSNIRSSQPMLSQMRRVSQDLVDRCRESSICRTPCPPVCSMPCRPFPPCNTNQVCKYVPPCPYVPPKAVEKLNVGKPGQIGPNLNDSRSSLRDATKSVPDLIDLVNSAADDLGVDLERRPTVQDEEKFLRAPVQRNASPDHSPPGSTRISPRPTLPTVEETVVGEEQPTEDSWLQKTRRQLTELSEARSQLQDELDTIAEDLDVHLQGRRDSERELDPLERALARVSTGLSRASTRLRNKSVDTVTEETPRMLDQEINERRLSRVLTRIQDQSRRVSSISQGLQDIESIPPEQVQQWLRMAQTELPAAIDSITTVLEGLPSVESDRAVEGPRYEQEREEFYEPGDYEEVMGPPPRTYTEDIFELHDRIADLEQRMGREPSPVYSEHENGVATECMTVQPTERYETTPSRRDTMTPEPEGEVIAPETEKYDSPLAPSSVEERSVIDEQRSLSASPIMRIRASSRVPSQFERVPMQIISSAIEDERSLSPSLVMKIRATTRISSQLEREPTQVAFSAGNTEKSPTPSPSPSPPPVDTHMRIRTGSRISTQLEPEPMQVVGQEDEPAHIERRATQIERQPTRISGQSKQIERQPTHFERQPTKTLEVEAERSQTPSPVDPYTRIRAESRQPTQVLEPEEPQYISPSISVSPPPSPVSEQPPQPSRLSAQRIERLSLAEPELIHLPSSPDPVPGPVRRITTRLERQPKIAPESIEFPASPEPPISKTLTDQPPELIRRVTTRVESQATIPQDPAEYSETSSLTPSTVSEELPEPRRMATTQVERQATIQAEPSESLSSTSSEASSEPSRRVTPGVERAPTAPLDAERELGSESSSPSSIYSEHEPEAPPPRRATTVRTLTGLTGFGTSSSEPQEYTSMEHMLDRAATRRATDVMERVSTIERPPMEYEQPDLANRIAMPVSRNATEASENRSTLESKPVVDDKPEVFSRVIAPPSRRATEVWESKATISRPPTVYDDPEIISRVGIPPSRKITETMERQKTLERPPTVYHEPEVSSGFSLPPSRRATETIERTATLQRPSPVYGSPDFVEKVSLPPSRRTTLLDPTQRLEEEYSEPAPASRRASSRLSRQPTRRTTNDLSERLIADEPETERSDEEVPLFTRQSSTIPRKATTVPRKPTEIPRQPSIQTRRATLRERAPTTTQTEEEPTIERRSSRRYTTISREPMQQELSPAPPPAVSRQPTVLSRRPSAREASPSPSLTISRQPTVSRRARMRERTPSPRIDSRRSSAASKRPTEPVRSPSPPTAISRQTTTGDESPESTLPVMRMARHDTVPEENPTDSAEETSDAAMPVVIKARQMTKPEPEDDTRDVIDEEQPGEESSEDAIPMNRVASQTTELEPDHKSHDDSPSVALNRRASTNEPARAATLVTSLIPLHGPLDESIYEIIEPTTPLVRRRTGTGSLSRQPISGNQETIDEFESSPPLVRKRTTTHGEAPTAVEVVGIQRQPTVELDLEQLKELALDLNPLRQATLLQLTPEETPRPAPRRKTTRISRQPTRDPDLPAQEVTQTHPNKVFTPKARSCTNRSSRQPTRTATIPAEELTQALLELEPDQLQLEDDLPPPPKRQQTRFSEEPDSVVTIPARERVLHEEPGPSQNLPQLEEELPPEPRRIRTIPSRKPTRIATILAQELVQVDAEPESEASREGLQPTYPSGQSSVIDEPLAALEVYNAAATPVLRMAQRTSTSGEPEAEREAPKRLSRAPTSEDPGTGSEDELQRKSTRTLIRRESIRDRLPSVSEDRIQPDVEIPHRESLCGRLASVSDEVVRPEQKAVTSPEELLPTTSTLSRQPTFEVPERQATAPRYEEEATLATPNRTPTQRTIERRSTVPTESAEQTPGRLPRPPTADLGREPESLGVPVVEGSNLPNAPLAHKERRRKSSAVPGLDLTLIEAVHEAGPKPSIPRTKPRKAVAVPPEEQDPPAPAYPVRDTPAWIKPDTRTPLPKPPREPSPKAKGKKGFFGWGGKSKEEPQAVARVERPAPPPPPEPQRIRVVPQYQNPEQYRDRARAEPFRAAAPGPAPGSAPGGTLQRPRDNQPAPGYQPDYGSYPSGRRAAPARRDDFYPQPPSLPARRDNYYPQPAPVRSADYPRYAPAPAPERRDDYYSRPPPAPIRRDEALRYTAAPVRRDLYIPAPARDDYATPTTAPGYTPRSQLRSQALQSQAPEPVRYQLPSRQGRRDEEATFRGQAPPPIRRPQDDKKSVRARQIPQEETAARPVRRDVSNAPQTEEVPRAPEAGRNRRGSRQTQEELDEAPVRRNENFPRRPSRGARGSRAEPRNDSDHRPSKAVQVPAKAAQGQDPEGRRRSSVRSIEGDFESATEISEEDSEDLDTSPQPAQVPAELRSAINPNPDVPPAPPAPEETRTAPAERKPSRRGSRPADSRTKDTRSGDPNPTPRTSRPTDTRSTPSDPRPEDHDPRRRDSRATAADSSRPRAQAPRPAAPRPRDAQPGISSGESTSGDSDPRGKGAGKKQVAGKPAAGGGKGWGLGGLWGRMGK</sequence>
<feature type="region of interest" description="Disordered" evidence="2">
    <location>
        <begin position="271"/>
        <end position="312"/>
    </location>
</feature>
<evidence type="ECO:0000256" key="2">
    <source>
        <dbReference type="SAM" id="MobiDB-lite"/>
    </source>
</evidence>
<feature type="compositionally biased region" description="Basic and acidic residues" evidence="2">
    <location>
        <begin position="47"/>
        <end position="60"/>
    </location>
</feature>
<feature type="compositionally biased region" description="Pro residues" evidence="2">
    <location>
        <begin position="1194"/>
        <end position="1204"/>
    </location>
</feature>
<feature type="region of interest" description="Disordered" evidence="2">
    <location>
        <begin position="356"/>
        <end position="383"/>
    </location>
</feature>
<feature type="compositionally biased region" description="Basic and acidic residues" evidence="2">
    <location>
        <begin position="2689"/>
        <end position="2698"/>
    </location>
</feature>
<feature type="region of interest" description="Disordered" evidence="2">
    <location>
        <begin position="2243"/>
        <end position="2301"/>
    </location>
</feature>
<feature type="region of interest" description="Disordered" evidence="2">
    <location>
        <begin position="1172"/>
        <end position="1337"/>
    </location>
</feature>
<feature type="region of interest" description="Disordered" evidence="2">
    <location>
        <begin position="786"/>
        <end position="826"/>
    </location>
</feature>
<accession>A0A1Y1Z583</accession>
<feature type="compositionally biased region" description="Acidic residues" evidence="2">
    <location>
        <begin position="1965"/>
        <end position="1974"/>
    </location>
</feature>
<feature type="region of interest" description="Disordered" evidence="2">
    <location>
        <begin position="1637"/>
        <end position="2050"/>
    </location>
</feature>
<reference evidence="3 4" key="1">
    <citation type="submission" date="2016-07" db="EMBL/GenBank/DDBJ databases">
        <title>Pervasive Adenine N6-methylation of Active Genes in Fungi.</title>
        <authorList>
            <consortium name="DOE Joint Genome Institute"/>
            <person name="Mondo S.J."/>
            <person name="Dannebaum R.O."/>
            <person name="Kuo R.C."/>
            <person name="Labutti K."/>
            <person name="Haridas S."/>
            <person name="Kuo A."/>
            <person name="Salamov A."/>
            <person name="Ahrendt S.R."/>
            <person name="Lipzen A."/>
            <person name="Sullivan W."/>
            <person name="Andreopoulos W.B."/>
            <person name="Clum A."/>
            <person name="Lindquist E."/>
            <person name="Daum C."/>
            <person name="Ramamoorthy G.K."/>
            <person name="Gryganskyi A."/>
            <person name="Culley D."/>
            <person name="Magnuson J.K."/>
            <person name="James T.Y."/>
            <person name="O'Malley M.A."/>
            <person name="Stajich J.E."/>
            <person name="Spatafora J.W."/>
            <person name="Visel A."/>
            <person name="Grigoriev I.V."/>
        </authorList>
    </citation>
    <scope>NUCLEOTIDE SEQUENCE [LARGE SCALE GENOMIC DNA]</scope>
    <source>
        <strain evidence="3 4">CBS 115471</strain>
    </source>
</reference>
<feature type="compositionally biased region" description="Basic and acidic residues" evidence="2">
    <location>
        <begin position="1902"/>
        <end position="1914"/>
    </location>
</feature>
<feature type="compositionally biased region" description="Acidic residues" evidence="2">
    <location>
        <begin position="3000"/>
        <end position="3017"/>
    </location>
</feature>
<feature type="compositionally biased region" description="Basic and acidic residues" evidence="2">
    <location>
        <begin position="288"/>
        <end position="298"/>
    </location>
</feature>
<feature type="compositionally biased region" description="Low complexity" evidence="2">
    <location>
        <begin position="601"/>
        <end position="620"/>
    </location>
</feature>
<gene>
    <name evidence="3" type="ORF">BCR34DRAFT_47861</name>
</gene>
<feature type="compositionally biased region" description="Polar residues" evidence="2">
    <location>
        <begin position="566"/>
        <end position="582"/>
    </location>
</feature>
<feature type="compositionally biased region" description="Pro residues" evidence="2">
    <location>
        <begin position="3037"/>
        <end position="3046"/>
    </location>
</feature>
<feature type="compositionally biased region" description="Polar residues" evidence="2">
    <location>
        <begin position="1933"/>
        <end position="1943"/>
    </location>
</feature>
<feature type="compositionally biased region" description="Basic and acidic residues" evidence="2">
    <location>
        <begin position="3047"/>
        <end position="3057"/>
    </location>
</feature>
<feature type="compositionally biased region" description="Basic and acidic residues" evidence="2">
    <location>
        <begin position="3064"/>
        <end position="3075"/>
    </location>
</feature>
<feature type="compositionally biased region" description="Low complexity" evidence="2">
    <location>
        <begin position="1873"/>
        <end position="1886"/>
    </location>
</feature>
<feature type="compositionally biased region" description="Basic and acidic residues" evidence="2">
    <location>
        <begin position="1658"/>
        <end position="1670"/>
    </location>
</feature>
<feature type="region of interest" description="Disordered" evidence="2">
    <location>
        <begin position="2322"/>
        <end position="2344"/>
    </location>
</feature>
<feature type="compositionally biased region" description="Basic and acidic residues" evidence="2">
    <location>
        <begin position="116"/>
        <end position="128"/>
    </location>
</feature>
<feature type="compositionally biased region" description="Polar residues" evidence="2">
    <location>
        <begin position="129"/>
        <end position="149"/>
    </location>
</feature>
<feature type="compositionally biased region" description="Polar residues" evidence="2">
    <location>
        <begin position="2469"/>
        <end position="2478"/>
    </location>
</feature>
<feature type="compositionally biased region" description="Basic and acidic residues" evidence="2">
    <location>
        <begin position="2271"/>
        <end position="2280"/>
    </location>
</feature>
<feature type="region of interest" description="Disordered" evidence="2">
    <location>
        <begin position="397"/>
        <end position="426"/>
    </location>
</feature>
<feature type="region of interest" description="Disordered" evidence="2">
    <location>
        <begin position="324"/>
        <end position="343"/>
    </location>
</feature>
<feature type="compositionally biased region" description="Basic and acidic residues" evidence="2">
    <location>
        <begin position="1109"/>
        <end position="1119"/>
    </location>
</feature>
<feature type="compositionally biased region" description="Basic and acidic residues" evidence="2">
    <location>
        <begin position="786"/>
        <end position="800"/>
    </location>
</feature>
<feature type="compositionally biased region" description="Basic and acidic residues" evidence="2">
    <location>
        <begin position="1762"/>
        <end position="1772"/>
    </location>
</feature>
<feature type="compositionally biased region" description="Polar residues" evidence="2">
    <location>
        <begin position="2210"/>
        <end position="2223"/>
    </location>
</feature>
<feature type="compositionally biased region" description="Low complexity" evidence="2">
    <location>
        <begin position="1743"/>
        <end position="1757"/>
    </location>
</feature>
<comment type="caution">
    <text evidence="3">The sequence shown here is derived from an EMBL/GenBank/DDBJ whole genome shotgun (WGS) entry which is preliminary data.</text>
</comment>
<feature type="compositionally biased region" description="Basic and acidic residues" evidence="2">
    <location>
        <begin position="3097"/>
        <end position="3110"/>
    </location>
</feature>
<feature type="compositionally biased region" description="Low complexity" evidence="2">
    <location>
        <begin position="2699"/>
        <end position="2714"/>
    </location>
</feature>
<feature type="compositionally biased region" description="Basic and acidic residues" evidence="2">
    <location>
        <begin position="1072"/>
        <end position="1084"/>
    </location>
</feature>
<feature type="compositionally biased region" description="Basic and acidic residues" evidence="2">
    <location>
        <begin position="2812"/>
        <end position="2826"/>
    </location>
</feature>
<feature type="region of interest" description="Disordered" evidence="2">
    <location>
        <begin position="555"/>
        <end position="640"/>
    </location>
</feature>
<feature type="compositionally biased region" description="Low complexity" evidence="2">
    <location>
        <begin position="3082"/>
        <end position="3095"/>
    </location>
</feature>
<feature type="region of interest" description="Disordered" evidence="2">
    <location>
        <begin position="1370"/>
        <end position="1543"/>
    </location>
</feature>
<feature type="region of interest" description="Disordered" evidence="2">
    <location>
        <begin position="445"/>
        <end position="543"/>
    </location>
</feature>
<feature type="compositionally biased region" description="Basic and acidic residues" evidence="2">
    <location>
        <begin position="556"/>
        <end position="565"/>
    </location>
</feature>
<feature type="region of interest" description="Disordered" evidence="2">
    <location>
        <begin position="2455"/>
        <end position="2571"/>
    </location>
</feature>
<feature type="compositionally biased region" description="Polar residues" evidence="2">
    <location>
        <begin position="1182"/>
        <end position="1191"/>
    </location>
</feature>
<dbReference type="EMBL" id="MCFA01000127">
    <property type="protein sequence ID" value="ORY05284.1"/>
    <property type="molecule type" value="Genomic_DNA"/>
</dbReference>
<feature type="compositionally biased region" description="Low complexity" evidence="2">
    <location>
        <begin position="2827"/>
        <end position="2851"/>
    </location>
</feature>
<keyword evidence="4" id="KW-1185">Reference proteome</keyword>
<feature type="compositionally biased region" description="Basic and acidic residues" evidence="2">
    <location>
        <begin position="2653"/>
        <end position="2666"/>
    </location>
</feature>
<feature type="compositionally biased region" description="Polar residues" evidence="2">
    <location>
        <begin position="1445"/>
        <end position="1455"/>
    </location>
</feature>
<feature type="region of interest" description="Disordered" evidence="2">
    <location>
        <begin position="1567"/>
        <end position="1607"/>
    </location>
</feature>
<feature type="compositionally biased region" description="Polar residues" evidence="2">
    <location>
        <begin position="2499"/>
        <end position="2508"/>
    </location>
</feature>
<dbReference type="Proteomes" id="UP000193144">
    <property type="component" value="Unassembled WGS sequence"/>
</dbReference>
<feature type="compositionally biased region" description="Polar residues" evidence="2">
    <location>
        <begin position="3137"/>
        <end position="3147"/>
    </location>
</feature>
<evidence type="ECO:0000313" key="4">
    <source>
        <dbReference type="Proteomes" id="UP000193144"/>
    </source>
</evidence>
<feature type="region of interest" description="Disordered" evidence="2">
    <location>
        <begin position="1072"/>
        <end position="1122"/>
    </location>
</feature>
<proteinExistence type="predicted"/>
<feature type="compositionally biased region" description="Low complexity" evidence="2">
    <location>
        <begin position="1457"/>
        <end position="1473"/>
    </location>
</feature>
<feature type="compositionally biased region" description="Acidic residues" evidence="2">
    <location>
        <begin position="1773"/>
        <end position="1784"/>
    </location>
</feature>
<feature type="compositionally biased region" description="Basic and acidic residues" evidence="2">
    <location>
        <begin position="88"/>
        <end position="97"/>
    </location>
</feature>
<protein>
    <submittedName>
        <fullName evidence="3">Uncharacterized protein</fullName>
    </submittedName>
</protein>
<feature type="compositionally biased region" description="Basic and acidic residues" evidence="2">
    <location>
        <begin position="2940"/>
        <end position="2949"/>
    </location>
</feature>
<name>A0A1Y1Z583_9PLEO</name>
<feature type="compositionally biased region" description="Basic and acidic residues" evidence="2">
    <location>
        <begin position="2916"/>
        <end position="2925"/>
    </location>
</feature>
<feature type="compositionally biased region" description="Basic and acidic residues" evidence="2">
    <location>
        <begin position="1595"/>
        <end position="1607"/>
    </location>
</feature>
<dbReference type="OrthoDB" id="270171at2759"/>
<evidence type="ECO:0000256" key="1">
    <source>
        <dbReference type="SAM" id="Coils"/>
    </source>
</evidence>
<feature type="compositionally biased region" description="Basic and acidic residues" evidence="2">
    <location>
        <begin position="2027"/>
        <end position="2036"/>
    </location>
</feature>
<feature type="compositionally biased region" description="Basic and acidic residues" evidence="2">
    <location>
        <begin position="2959"/>
        <end position="2971"/>
    </location>
</feature>
<evidence type="ECO:0000313" key="3">
    <source>
        <dbReference type="EMBL" id="ORY05284.1"/>
    </source>
</evidence>
<feature type="region of interest" description="Disordered" evidence="2">
    <location>
        <begin position="2367"/>
        <end position="2416"/>
    </location>
</feature>
<feature type="compositionally biased region" description="Low complexity" evidence="2">
    <location>
        <begin position="1519"/>
        <end position="1537"/>
    </location>
</feature>
<feature type="compositionally biased region" description="Polar residues" evidence="2">
    <location>
        <begin position="806"/>
        <end position="820"/>
    </location>
</feature>
<feature type="compositionally biased region" description="Gly residues" evidence="2">
    <location>
        <begin position="3165"/>
        <end position="3183"/>
    </location>
</feature>
<dbReference type="STRING" id="1231657.A0A1Y1Z583"/>
<feature type="compositionally biased region" description="Basic and acidic residues" evidence="2">
    <location>
        <begin position="1233"/>
        <end position="1243"/>
    </location>
</feature>
<feature type="compositionally biased region" description="Low complexity" evidence="2">
    <location>
        <begin position="3111"/>
        <end position="3125"/>
    </location>
</feature>
<feature type="compositionally biased region" description="Pro residues" evidence="2">
    <location>
        <begin position="1318"/>
        <end position="1331"/>
    </location>
</feature>
<feature type="region of interest" description="Disordered" evidence="2">
    <location>
        <begin position="1"/>
        <end position="257"/>
    </location>
</feature>
<feature type="region of interest" description="Disordered" evidence="2">
    <location>
        <begin position="2583"/>
        <end position="3183"/>
    </location>
</feature>
<feature type="compositionally biased region" description="Basic and acidic residues" evidence="2">
    <location>
        <begin position="494"/>
        <end position="510"/>
    </location>
</feature>
<feature type="compositionally biased region" description="Polar residues" evidence="2">
    <location>
        <begin position="1424"/>
        <end position="1435"/>
    </location>
</feature>
<feature type="compositionally biased region" description="Acidic residues" evidence="2">
    <location>
        <begin position="1992"/>
        <end position="2011"/>
    </location>
</feature>
<feature type="compositionally biased region" description="Polar residues" evidence="2">
    <location>
        <begin position="1244"/>
        <end position="1256"/>
    </location>
</feature>
<keyword evidence="1" id="KW-0175">Coiled coil</keyword>
<feature type="compositionally biased region" description="Basic and acidic residues" evidence="2">
    <location>
        <begin position="1257"/>
        <end position="1279"/>
    </location>
</feature>
<feature type="compositionally biased region" description="Low complexity" evidence="2">
    <location>
        <begin position="1498"/>
        <end position="1507"/>
    </location>
</feature>
<feature type="coiled-coil region" evidence="1">
    <location>
        <begin position="845"/>
        <end position="872"/>
    </location>
</feature>
<organism evidence="3 4">
    <name type="scientific">Clohesyomyces aquaticus</name>
    <dbReference type="NCBI Taxonomy" id="1231657"/>
    <lineage>
        <taxon>Eukaryota</taxon>
        <taxon>Fungi</taxon>
        <taxon>Dikarya</taxon>
        <taxon>Ascomycota</taxon>
        <taxon>Pezizomycotina</taxon>
        <taxon>Dothideomycetes</taxon>
        <taxon>Pleosporomycetidae</taxon>
        <taxon>Pleosporales</taxon>
        <taxon>Lindgomycetaceae</taxon>
        <taxon>Clohesyomyces</taxon>
    </lineage>
</organism>
<feature type="compositionally biased region" description="Basic and acidic residues" evidence="2">
    <location>
        <begin position="529"/>
        <end position="540"/>
    </location>
</feature>